<sequence>MTTPSEAQPASGKYDLAARLIGCAGRANFEAELASALKQHLAIDASLLLIYHRDRSPRLLFHDWTTKRGVLGLQKYLGGPYLRDPFYGIAVEEPVDGLYALSEVAPSNFTHTQYYQEYYRDAGFGDEFNYLFRMDERVTFAISLSRQANNAPFDAHDEGILRELEPLLRSAVTRHWSDLNPAAGKRSANPLGVALQHAMMRFGSSILTERECEVARLILRGYSLKGAAEKLSISETTVKLHRSNLYAKLDITSQTELFSLFIESVSSAPNLYDDPLEHYLN</sequence>
<dbReference type="InterPro" id="IPR036388">
    <property type="entry name" value="WH-like_DNA-bd_sf"/>
</dbReference>
<organism evidence="5 6">
    <name type="scientific">Rhizobium lusitanum</name>
    <dbReference type="NCBI Taxonomy" id="293958"/>
    <lineage>
        <taxon>Bacteria</taxon>
        <taxon>Pseudomonadati</taxon>
        <taxon>Pseudomonadota</taxon>
        <taxon>Alphaproteobacteria</taxon>
        <taxon>Hyphomicrobiales</taxon>
        <taxon>Rhizobiaceae</taxon>
        <taxon>Rhizobium/Agrobacterium group</taxon>
        <taxon>Rhizobium</taxon>
    </lineage>
</organism>
<evidence type="ECO:0000313" key="5">
    <source>
        <dbReference type="EMBL" id="NEI71611.1"/>
    </source>
</evidence>
<protein>
    <submittedName>
        <fullName evidence="5">LuxR family transcriptional regulator</fullName>
    </submittedName>
</protein>
<dbReference type="SMART" id="SM00421">
    <property type="entry name" value="HTH_LUXR"/>
    <property type="match status" value="1"/>
</dbReference>
<dbReference type="GO" id="GO:0003677">
    <property type="term" value="F:DNA binding"/>
    <property type="evidence" value="ECO:0007669"/>
    <property type="project" value="UniProtKB-KW"/>
</dbReference>
<dbReference type="PANTHER" id="PTHR44688">
    <property type="entry name" value="DNA-BINDING TRANSCRIPTIONAL ACTIVATOR DEVR_DOSR"/>
    <property type="match status" value="1"/>
</dbReference>
<dbReference type="PANTHER" id="PTHR44688:SF16">
    <property type="entry name" value="DNA-BINDING TRANSCRIPTIONAL ACTIVATOR DEVR_DOSR"/>
    <property type="match status" value="1"/>
</dbReference>
<dbReference type="PRINTS" id="PR00038">
    <property type="entry name" value="HTHLUXR"/>
</dbReference>
<keyword evidence="2" id="KW-0238">DNA-binding</keyword>
<evidence type="ECO:0000259" key="4">
    <source>
        <dbReference type="PROSITE" id="PS50043"/>
    </source>
</evidence>
<dbReference type="CDD" id="cd06170">
    <property type="entry name" value="LuxR_C_like"/>
    <property type="match status" value="1"/>
</dbReference>
<dbReference type="GO" id="GO:0006355">
    <property type="term" value="P:regulation of DNA-templated transcription"/>
    <property type="evidence" value="ECO:0007669"/>
    <property type="project" value="InterPro"/>
</dbReference>
<dbReference type="InterPro" id="IPR016032">
    <property type="entry name" value="Sig_transdc_resp-reg_C-effctor"/>
</dbReference>
<feature type="domain" description="HTH luxR-type" evidence="4">
    <location>
        <begin position="200"/>
        <end position="265"/>
    </location>
</feature>
<dbReference type="Proteomes" id="UP000483035">
    <property type="component" value="Unassembled WGS sequence"/>
</dbReference>
<dbReference type="Pfam" id="PF00196">
    <property type="entry name" value="GerE"/>
    <property type="match status" value="1"/>
</dbReference>
<dbReference type="SUPFAM" id="SSF46894">
    <property type="entry name" value="C-terminal effector domain of the bipartite response regulators"/>
    <property type="match status" value="1"/>
</dbReference>
<proteinExistence type="predicted"/>
<dbReference type="Gene3D" id="1.10.10.10">
    <property type="entry name" value="Winged helix-like DNA-binding domain superfamily/Winged helix DNA-binding domain"/>
    <property type="match status" value="1"/>
</dbReference>
<dbReference type="InterPro" id="IPR000792">
    <property type="entry name" value="Tscrpt_reg_LuxR_C"/>
</dbReference>
<dbReference type="EMBL" id="WUEY01000008">
    <property type="protein sequence ID" value="NEI71611.1"/>
    <property type="molecule type" value="Genomic_DNA"/>
</dbReference>
<evidence type="ECO:0000256" key="2">
    <source>
        <dbReference type="ARBA" id="ARBA00023125"/>
    </source>
</evidence>
<comment type="caution">
    <text evidence="5">The sequence shown here is derived from an EMBL/GenBank/DDBJ whole genome shotgun (WGS) entry which is preliminary data.</text>
</comment>
<gene>
    <name evidence="5" type="ORF">GR212_18680</name>
</gene>
<keyword evidence="1" id="KW-0805">Transcription regulation</keyword>
<evidence type="ECO:0000256" key="1">
    <source>
        <dbReference type="ARBA" id="ARBA00023015"/>
    </source>
</evidence>
<evidence type="ECO:0000256" key="3">
    <source>
        <dbReference type="ARBA" id="ARBA00023163"/>
    </source>
</evidence>
<keyword evidence="3" id="KW-0804">Transcription</keyword>
<reference evidence="5 6" key="1">
    <citation type="submission" date="2019-12" db="EMBL/GenBank/DDBJ databases">
        <title>Rhizobium genotypes associated with high levels of biological nitrogen fixation by grain legumes in a temperate-maritime cropping system.</title>
        <authorList>
            <person name="Maluk M."/>
            <person name="Francesc Ferrando Molina F."/>
            <person name="Lopez Del Egido L."/>
            <person name="Lafos M."/>
            <person name="Langarica-Fuentes A."/>
            <person name="Gebre Yohannes G."/>
            <person name="Young M.W."/>
            <person name="Martin P."/>
            <person name="Gantlett R."/>
            <person name="Kenicer G."/>
            <person name="Hawes C."/>
            <person name="Begg G.S."/>
            <person name="Quilliam R.S."/>
            <person name="Squire G.R."/>
            <person name="Poole P.S."/>
            <person name="Young P.W."/>
            <person name="Iannetta P.M."/>
            <person name="James E.K."/>
        </authorList>
    </citation>
    <scope>NUCLEOTIDE SEQUENCE [LARGE SCALE GENOMIC DNA]</scope>
    <source>
        <strain evidence="5 6">JHI1118</strain>
    </source>
</reference>
<dbReference type="PROSITE" id="PS50043">
    <property type="entry name" value="HTH_LUXR_2"/>
    <property type="match status" value="1"/>
</dbReference>
<evidence type="ECO:0000313" key="6">
    <source>
        <dbReference type="Proteomes" id="UP000483035"/>
    </source>
</evidence>
<name>A0A6L9U889_9HYPH</name>
<accession>A0A6L9U889</accession>
<dbReference type="RefSeq" id="WP_163988136.1">
    <property type="nucleotide sequence ID" value="NZ_WUEY01000008.1"/>
</dbReference>
<dbReference type="AlphaFoldDB" id="A0A6L9U889"/>